<feature type="DNA-binding region" description="H-T-H motif" evidence="5">
    <location>
        <begin position="31"/>
        <end position="50"/>
    </location>
</feature>
<dbReference type="PROSITE" id="PS50977">
    <property type="entry name" value="HTH_TETR_2"/>
    <property type="match status" value="1"/>
</dbReference>
<dbReference type="GO" id="GO:0003700">
    <property type="term" value="F:DNA-binding transcription factor activity"/>
    <property type="evidence" value="ECO:0007669"/>
    <property type="project" value="TreeGrafter"/>
</dbReference>
<dbReference type="EMBL" id="LLZH01000020">
    <property type="protein sequence ID" value="KUL40881.1"/>
    <property type="molecule type" value="Genomic_DNA"/>
</dbReference>
<keyword evidence="1" id="KW-0678">Repressor</keyword>
<dbReference type="InterPro" id="IPR009057">
    <property type="entry name" value="Homeodomain-like_sf"/>
</dbReference>
<evidence type="ECO:0000259" key="6">
    <source>
        <dbReference type="PROSITE" id="PS50977"/>
    </source>
</evidence>
<dbReference type="SUPFAM" id="SSF48498">
    <property type="entry name" value="Tetracyclin repressor-like, C-terminal domain"/>
    <property type="match status" value="1"/>
</dbReference>
<reference evidence="7 8" key="1">
    <citation type="submission" date="2015-10" db="EMBL/GenBank/DDBJ databases">
        <authorList>
            <person name="Gilbert D.G."/>
        </authorList>
    </citation>
    <scope>NUCLEOTIDE SEQUENCE [LARGE SCALE GENOMIC DNA]</scope>
    <source>
        <strain evidence="7 8">NRRL B-16712</strain>
    </source>
</reference>
<dbReference type="InterPro" id="IPR039538">
    <property type="entry name" value="BetI_C"/>
</dbReference>
<evidence type="ECO:0000313" key="7">
    <source>
        <dbReference type="EMBL" id="KUL40881.1"/>
    </source>
</evidence>
<dbReference type="GO" id="GO:0000976">
    <property type="term" value="F:transcription cis-regulatory region binding"/>
    <property type="evidence" value="ECO:0007669"/>
    <property type="project" value="TreeGrafter"/>
</dbReference>
<evidence type="ECO:0000256" key="3">
    <source>
        <dbReference type="ARBA" id="ARBA00023125"/>
    </source>
</evidence>
<dbReference type="Pfam" id="PF13977">
    <property type="entry name" value="TetR_C_6"/>
    <property type="match status" value="1"/>
</dbReference>
<accession>A0A0X3V7X2</accession>
<dbReference type="OrthoDB" id="9816296at2"/>
<protein>
    <submittedName>
        <fullName evidence="7">TetR family transcriptional regulator</fullName>
    </submittedName>
</protein>
<dbReference type="InterPro" id="IPR036271">
    <property type="entry name" value="Tet_transcr_reg_TetR-rel_C_sf"/>
</dbReference>
<evidence type="ECO:0000256" key="4">
    <source>
        <dbReference type="ARBA" id="ARBA00023163"/>
    </source>
</evidence>
<name>A0A0X3V7X2_9ACTN</name>
<evidence type="ECO:0000313" key="8">
    <source>
        <dbReference type="Proteomes" id="UP000053244"/>
    </source>
</evidence>
<keyword evidence="8" id="KW-1185">Reference proteome</keyword>
<proteinExistence type="predicted"/>
<dbReference type="Gene3D" id="1.10.357.10">
    <property type="entry name" value="Tetracycline Repressor, domain 2"/>
    <property type="match status" value="1"/>
</dbReference>
<evidence type="ECO:0000256" key="1">
    <source>
        <dbReference type="ARBA" id="ARBA00022491"/>
    </source>
</evidence>
<dbReference type="InterPro" id="IPR001647">
    <property type="entry name" value="HTH_TetR"/>
</dbReference>
<dbReference type="PANTHER" id="PTHR30055">
    <property type="entry name" value="HTH-TYPE TRANSCRIPTIONAL REGULATOR RUTR"/>
    <property type="match status" value="1"/>
</dbReference>
<dbReference type="SUPFAM" id="SSF46689">
    <property type="entry name" value="Homeodomain-like"/>
    <property type="match status" value="1"/>
</dbReference>
<comment type="caution">
    <text evidence="7">The sequence shown here is derived from an EMBL/GenBank/DDBJ whole genome shotgun (WGS) entry which is preliminary data.</text>
</comment>
<organism evidence="7 8">
    <name type="scientific">Actinoplanes awajinensis subsp. mycoplanecinus</name>
    <dbReference type="NCBI Taxonomy" id="135947"/>
    <lineage>
        <taxon>Bacteria</taxon>
        <taxon>Bacillati</taxon>
        <taxon>Actinomycetota</taxon>
        <taxon>Actinomycetes</taxon>
        <taxon>Micromonosporales</taxon>
        <taxon>Micromonosporaceae</taxon>
        <taxon>Actinoplanes</taxon>
    </lineage>
</organism>
<evidence type="ECO:0000256" key="2">
    <source>
        <dbReference type="ARBA" id="ARBA00023015"/>
    </source>
</evidence>
<dbReference type="InterPro" id="IPR050109">
    <property type="entry name" value="HTH-type_TetR-like_transc_reg"/>
</dbReference>
<dbReference type="AlphaFoldDB" id="A0A0X3V7X2"/>
<dbReference type="RefSeq" id="WP_067685555.1">
    <property type="nucleotide sequence ID" value="NZ_LLZH01000020.1"/>
</dbReference>
<keyword evidence="4" id="KW-0804">Transcription</keyword>
<evidence type="ECO:0000256" key="5">
    <source>
        <dbReference type="PROSITE-ProRule" id="PRU00335"/>
    </source>
</evidence>
<keyword evidence="2" id="KW-0805">Transcription regulation</keyword>
<feature type="domain" description="HTH tetR-type" evidence="6">
    <location>
        <begin position="8"/>
        <end position="68"/>
    </location>
</feature>
<dbReference type="Proteomes" id="UP000053244">
    <property type="component" value="Unassembled WGS sequence"/>
</dbReference>
<dbReference type="PANTHER" id="PTHR30055:SF234">
    <property type="entry name" value="HTH-TYPE TRANSCRIPTIONAL REGULATOR BETI"/>
    <property type="match status" value="1"/>
</dbReference>
<sequence>MPKVVDPQQRRAAIADAVLAVVARAGLEAATLRAVADEAGLAIGSVRHYFDGHSELIIFAAQELDRRITLRVWAHAERILASLATAGDRAGRRRLSEELLAEWLPLDEAREREAVLRHTFTVAARTRPELLPHALQLRRSMATVVHKVLETARSAGGLAADLDLDRESARLCALLDGLSLRAVTGSPGPMRDLLRAHLDALP</sequence>
<gene>
    <name evidence="7" type="ORF">ADL15_05740</name>
</gene>
<dbReference type="Pfam" id="PF00440">
    <property type="entry name" value="TetR_N"/>
    <property type="match status" value="1"/>
</dbReference>
<keyword evidence="3 5" id="KW-0238">DNA-binding</keyword>